<dbReference type="InterPro" id="IPR032508">
    <property type="entry name" value="FecR_C"/>
</dbReference>
<evidence type="ECO:0000313" key="5">
    <source>
        <dbReference type="EMBL" id="WQG92600.1"/>
    </source>
</evidence>
<reference evidence="5 7" key="2">
    <citation type="submission" date="2023-11" db="EMBL/GenBank/DDBJ databases">
        <title>MicrobeMod: A computational toolkit for identifying prokaryotic methylation and restriction-modification with nanopore sequencing.</title>
        <authorList>
            <person name="Crits-Christoph A."/>
            <person name="Kang S.C."/>
            <person name="Lee H."/>
            <person name="Ostrov N."/>
        </authorList>
    </citation>
    <scope>NUCLEOTIDE SEQUENCE [LARGE SCALE GENOMIC DNA]</scope>
    <source>
        <strain evidence="5 7">ATCC 23090</strain>
    </source>
</reference>
<reference evidence="4 6" key="1">
    <citation type="submission" date="2016-11" db="EMBL/GenBank/DDBJ databases">
        <authorList>
            <person name="Jaros S."/>
            <person name="Januszkiewicz K."/>
            <person name="Wedrychowicz H."/>
        </authorList>
    </citation>
    <scope>NUCLEOTIDE SEQUENCE [LARGE SCALE GENOMIC DNA]</scope>
    <source>
        <strain evidence="4 6">DSM 784</strain>
    </source>
</reference>
<dbReference type="PIRSF" id="PIRSF018266">
    <property type="entry name" value="FecR"/>
    <property type="match status" value="1"/>
</dbReference>
<evidence type="ECO:0000259" key="3">
    <source>
        <dbReference type="Pfam" id="PF16344"/>
    </source>
</evidence>
<dbReference type="InterPro" id="IPR012373">
    <property type="entry name" value="Ferrdict_sens_TM"/>
</dbReference>
<evidence type="ECO:0000256" key="1">
    <source>
        <dbReference type="SAM" id="Phobius"/>
    </source>
</evidence>
<protein>
    <submittedName>
        <fullName evidence="5">FecR domain-containing protein</fullName>
    </submittedName>
    <submittedName>
        <fullName evidence="4">FecR family protein</fullName>
    </submittedName>
</protein>
<dbReference type="PANTHER" id="PTHR30273:SF2">
    <property type="entry name" value="PROTEIN FECR"/>
    <property type="match status" value="1"/>
</dbReference>
<keyword evidence="7" id="KW-1185">Reference proteome</keyword>
<dbReference type="GO" id="GO:0016989">
    <property type="term" value="F:sigma factor antagonist activity"/>
    <property type="evidence" value="ECO:0007669"/>
    <property type="project" value="TreeGrafter"/>
</dbReference>
<dbReference type="AlphaFoldDB" id="A0A1K1SHB9"/>
<dbReference type="Proteomes" id="UP000183788">
    <property type="component" value="Unassembled WGS sequence"/>
</dbReference>
<sequence>MQNRKEYFKHLLHNRSWTQEDRAWFLQYLDEKDLTELQDYAAEEFNADLNAAGPILAREDSERILNNIHQRIAAKPQPVVRKLWWKVAAAAMLVLAAGIGYYKISHPPLRELIVLSGEQRKQVTLPDGSKVLLEPGSSLKYKGDFGKAEREVALEGEALFDVQHDNAHPFVVASPLINTRVLGTSFNIEARDAREAKVVVLTGMVQVQAIDGNRKDGQELILTANKRAVYNKTTDQLQMSEASDDARFYLQKQQGRFMYEGTEIMKVVNDLQRYYNINVTVEKRLQHCAFYGDFNTIDEPEKALNVIALSLNARINKDSTGNGFTISGGSCR</sequence>
<dbReference type="Proteomes" id="UP001326715">
    <property type="component" value="Chromosome"/>
</dbReference>
<dbReference type="PANTHER" id="PTHR30273">
    <property type="entry name" value="PERIPLASMIC SIGNAL SENSOR AND SIGMA FACTOR ACTIVATOR FECR-RELATED"/>
    <property type="match status" value="1"/>
</dbReference>
<accession>A0A1K1SHB9</accession>
<keyword evidence="1" id="KW-1133">Transmembrane helix</keyword>
<evidence type="ECO:0000313" key="4">
    <source>
        <dbReference type="EMBL" id="SFW83792.1"/>
    </source>
</evidence>
<keyword evidence="1" id="KW-0472">Membrane</keyword>
<dbReference type="RefSeq" id="WP_072364512.1">
    <property type="nucleotide sequence ID" value="NZ_CBHWAX010000006.1"/>
</dbReference>
<dbReference type="Pfam" id="PF04773">
    <property type="entry name" value="FecR"/>
    <property type="match status" value="1"/>
</dbReference>
<feature type="domain" description="FecR protein" evidence="2">
    <location>
        <begin position="118"/>
        <end position="206"/>
    </location>
</feature>
<dbReference type="Gene3D" id="2.60.120.1440">
    <property type="match status" value="1"/>
</dbReference>
<dbReference type="InterPro" id="IPR006860">
    <property type="entry name" value="FecR"/>
</dbReference>
<dbReference type="Gene3D" id="3.55.50.30">
    <property type="match status" value="1"/>
</dbReference>
<evidence type="ECO:0000313" key="6">
    <source>
        <dbReference type="Proteomes" id="UP000183788"/>
    </source>
</evidence>
<feature type="transmembrane region" description="Helical" evidence="1">
    <location>
        <begin position="83"/>
        <end position="102"/>
    </location>
</feature>
<evidence type="ECO:0000259" key="2">
    <source>
        <dbReference type="Pfam" id="PF04773"/>
    </source>
</evidence>
<gene>
    <name evidence="4" type="ORF">SAMN05661012_05445</name>
    <name evidence="5" type="ORF">SR876_13870</name>
</gene>
<feature type="domain" description="Protein FecR C-terminal" evidence="3">
    <location>
        <begin position="256"/>
        <end position="316"/>
    </location>
</feature>
<dbReference type="EMBL" id="CP140154">
    <property type="protein sequence ID" value="WQG92600.1"/>
    <property type="molecule type" value="Genomic_DNA"/>
</dbReference>
<proteinExistence type="predicted"/>
<evidence type="ECO:0000313" key="7">
    <source>
        <dbReference type="Proteomes" id="UP001326715"/>
    </source>
</evidence>
<dbReference type="STRING" id="1004.SAMN05661012_05445"/>
<name>A0A1K1SHB9_9BACT</name>
<dbReference type="EMBL" id="FPIZ01000023">
    <property type="protein sequence ID" value="SFW83792.1"/>
    <property type="molecule type" value="Genomic_DNA"/>
</dbReference>
<dbReference type="OrthoDB" id="645173at2"/>
<organism evidence="4 6">
    <name type="scientific">Chitinophaga sancti</name>
    <dbReference type="NCBI Taxonomy" id="1004"/>
    <lineage>
        <taxon>Bacteria</taxon>
        <taxon>Pseudomonadati</taxon>
        <taxon>Bacteroidota</taxon>
        <taxon>Chitinophagia</taxon>
        <taxon>Chitinophagales</taxon>
        <taxon>Chitinophagaceae</taxon>
        <taxon>Chitinophaga</taxon>
    </lineage>
</organism>
<dbReference type="Pfam" id="PF16344">
    <property type="entry name" value="FecR_C"/>
    <property type="match status" value="1"/>
</dbReference>
<keyword evidence="1" id="KW-0812">Transmembrane</keyword>